<dbReference type="EMBL" id="JH793292">
    <property type="protein sequence ID" value="ELQ44056.1"/>
    <property type="molecule type" value="Genomic_DNA"/>
</dbReference>
<accession>A0AA97PR60</accession>
<protein>
    <recommendedName>
        <fullName evidence="1">JmjC domain-containing protein</fullName>
    </recommendedName>
</protein>
<dbReference type="SUPFAM" id="SSF51197">
    <property type="entry name" value="Clavaminate synthase-like"/>
    <property type="match status" value="1"/>
</dbReference>
<sequence length="308" mass="34203">MALLQCRNVQPREDQLLTVVVDAGLDGPMVQIPATLSSQLFLSWPRKCQNDQRKSDQEAEISPNLRPKLVITPSRSFTDAHIDMGSHGLAAIGPEVLKLWGLWPGTEKNVRTLGKLKREAAKRAKEATTWAEFVLADAVLQLEHGIWVTTEPLDLLHMPPGTIHAVYTISGGVLVGSNFVSADDVADSALAVDNYLEEREVLGDKSKRNEFGFYFQTLELCFRRQADDQGRTELWVEKGRAAREGLCFRAAKLQKVMGFDRFVAQKAIVLAGMENEGRAGRGGRKTKGIVNGSMMLCTVCKSKWKDHR</sequence>
<dbReference type="AlphaFoldDB" id="A0AA97PR60"/>
<evidence type="ECO:0000259" key="1">
    <source>
        <dbReference type="PROSITE" id="PS51184"/>
    </source>
</evidence>
<dbReference type="PROSITE" id="PS51184">
    <property type="entry name" value="JMJC"/>
    <property type="match status" value="1"/>
</dbReference>
<reference evidence="2" key="1">
    <citation type="journal article" date="2012" name="PLoS Genet.">
        <title>Comparative analysis of the genomes of two field isolates of the rice blast fungus Magnaporthe oryzae.</title>
        <authorList>
            <person name="Xue M."/>
            <person name="Yang J."/>
            <person name="Li Z."/>
            <person name="Hu S."/>
            <person name="Yao N."/>
            <person name="Dean R.A."/>
            <person name="Zhao W."/>
            <person name="Shen M."/>
            <person name="Zhang H."/>
            <person name="Li C."/>
            <person name="Liu L."/>
            <person name="Cao L."/>
            <person name="Xu X."/>
            <person name="Xing Y."/>
            <person name="Hsiang T."/>
            <person name="Zhang Z."/>
            <person name="Xu J.R."/>
            <person name="Peng Y.L."/>
        </authorList>
    </citation>
    <scope>NUCLEOTIDE SEQUENCE</scope>
    <source>
        <strain evidence="2">Y34</strain>
    </source>
</reference>
<dbReference type="InterPro" id="IPR003347">
    <property type="entry name" value="JmjC_dom"/>
</dbReference>
<gene>
    <name evidence="2" type="ORF">OOU_Y34scaffold00104g5</name>
</gene>
<evidence type="ECO:0000313" key="2">
    <source>
        <dbReference type="EMBL" id="ELQ44056.1"/>
    </source>
</evidence>
<feature type="domain" description="JmjC" evidence="1">
    <location>
        <begin position="21"/>
        <end position="196"/>
    </location>
</feature>
<dbReference type="Gene3D" id="2.60.120.650">
    <property type="entry name" value="Cupin"/>
    <property type="match status" value="1"/>
</dbReference>
<dbReference type="Proteomes" id="UP000011086">
    <property type="component" value="Unassembled WGS sequence"/>
</dbReference>
<name>A0AA97PR60_PYRO3</name>
<proteinExistence type="predicted"/>
<organism evidence="2">
    <name type="scientific">Pyricularia oryzae (strain Y34)</name>
    <name type="common">Rice blast fungus</name>
    <name type="synonym">Magnaporthe oryzae</name>
    <dbReference type="NCBI Taxonomy" id="1143189"/>
    <lineage>
        <taxon>Eukaryota</taxon>
        <taxon>Fungi</taxon>
        <taxon>Dikarya</taxon>
        <taxon>Ascomycota</taxon>
        <taxon>Pezizomycotina</taxon>
        <taxon>Sordariomycetes</taxon>
        <taxon>Sordariomycetidae</taxon>
        <taxon>Magnaporthales</taxon>
        <taxon>Pyriculariaceae</taxon>
        <taxon>Pyricularia</taxon>
    </lineage>
</organism>